<keyword evidence="4" id="KW-0804">Transcription</keyword>
<dbReference type="PANTHER" id="PTHR30537">
    <property type="entry name" value="HTH-TYPE TRANSCRIPTIONAL REGULATOR"/>
    <property type="match status" value="1"/>
</dbReference>
<evidence type="ECO:0000256" key="3">
    <source>
        <dbReference type="ARBA" id="ARBA00023125"/>
    </source>
</evidence>
<dbReference type="InterPro" id="IPR000847">
    <property type="entry name" value="LysR_HTH_N"/>
</dbReference>
<keyword evidence="2" id="KW-0805">Transcription regulation</keyword>
<dbReference type="InterPro" id="IPR058163">
    <property type="entry name" value="LysR-type_TF_proteobact-type"/>
</dbReference>
<protein>
    <submittedName>
        <fullName evidence="7">D-malate degradation protein R lysR-family TR</fullName>
    </submittedName>
</protein>
<dbReference type="InterPro" id="IPR036388">
    <property type="entry name" value="WH-like_DNA-bd_sf"/>
</dbReference>
<name>A0A515HIS9_9ZZZZ</name>
<comment type="similarity">
    <text evidence="1">Belongs to the LysR transcriptional regulatory family.</text>
</comment>
<proteinExistence type="inferred from homology"/>
<dbReference type="AlphaFoldDB" id="A0A515HIS9"/>
<dbReference type="FunFam" id="1.10.10.10:FF:000001">
    <property type="entry name" value="LysR family transcriptional regulator"/>
    <property type="match status" value="1"/>
</dbReference>
<evidence type="ECO:0000313" key="7">
    <source>
        <dbReference type="EMBL" id="QDL89321.1"/>
    </source>
</evidence>
<evidence type="ECO:0000256" key="2">
    <source>
        <dbReference type="ARBA" id="ARBA00023015"/>
    </source>
</evidence>
<dbReference type="Gene3D" id="1.10.10.10">
    <property type="entry name" value="Winged helix-like DNA-binding domain superfamily/Winged helix DNA-binding domain"/>
    <property type="match status" value="1"/>
</dbReference>
<dbReference type="Gene3D" id="3.40.190.290">
    <property type="match status" value="1"/>
</dbReference>
<geneLocation type="plasmid" evidence="7">
    <name>pTL43</name>
</geneLocation>
<dbReference type="CDD" id="cd08422">
    <property type="entry name" value="PBP2_CrgA_like"/>
    <property type="match status" value="1"/>
</dbReference>
<keyword evidence="3" id="KW-0238">DNA-binding</keyword>
<evidence type="ECO:0000259" key="6">
    <source>
        <dbReference type="PROSITE" id="PS50931"/>
    </source>
</evidence>
<gene>
    <name evidence="7" type="primary">dmlR_2</name>
    <name evidence="7" type="ORF">pTL43_00045</name>
</gene>
<sequence>MDKFVEMRTFAAVVNEGSFVGAAEAQQMSKAAVSRYVGDLEQRLGVRLLNRTTRRLSLTSEGEVFHARCLELLAGVEEAESELTSRTGEAVGMLRVSVPVSFGILHLAELWGRFKALHPKVTLDVTLSDRVVDLVEDGFDLAIRIATMQSSSLVSRKLTSTRMVLCASPKYLRQAGVPQHPSELAHHAVLAFSYWSERDDWSFTGPSGVVTVTTHPCIRTNNGDTCRAGALQDQGVILQPTFIVGGDLQSGALVELLPQYSAGELGVYAVYGSRKHLSPKVRLLIDMLVEWFKVPRWSDGVTPIAPGPRKRATDPPRNARGG</sequence>
<feature type="region of interest" description="Disordered" evidence="5">
    <location>
        <begin position="303"/>
        <end position="322"/>
    </location>
</feature>
<accession>A0A515HIS9</accession>
<evidence type="ECO:0000256" key="1">
    <source>
        <dbReference type="ARBA" id="ARBA00009437"/>
    </source>
</evidence>
<dbReference type="GO" id="GO:0003700">
    <property type="term" value="F:DNA-binding transcription factor activity"/>
    <property type="evidence" value="ECO:0007669"/>
    <property type="project" value="InterPro"/>
</dbReference>
<dbReference type="PROSITE" id="PS50931">
    <property type="entry name" value="HTH_LYSR"/>
    <property type="match status" value="1"/>
</dbReference>
<dbReference type="SUPFAM" id="SSF46785">
    <property type="entry name" value="Winged helix' DNA-binding domain"/>
    <property type="match status" value="1"/>
</dbReference>
<keyword evidence="7" id="KW-0614">Plasmid</keyword>
<dbReference type="PANTHER" id="PTHR30537:SF35">
    <property type="entry name" value="TRANSCRIPTIONAL REGULATORY PROTEIN"/>
    <property type="match status" value="1"/>
</dbReference>
<dbReference type="FunFam" id="3.40.190.290:FF:000001">
    <property type="entry name" value="Transcriptional regulator, LysR family"/>
    <property type="match status" value="1"/>
</dbReference>
<feature type="domain" description="HTH lysR-type" evidence="6">
    <location>
        <begin position="1"/>
        <end position="59"/>
    </location>
</feature>
<evidence type="ECO:0000256" key="4">
    <source>
        <dbReference type="ARBA" id="ARBA00023163"/>
    </source>
</evidence>
<organism evidence="7">
    <name type="scientific">Sym plasmid</name>
    <dbReference type="NCBI Taxonomy" id="28430"/>
    <lineage>
        <taxon>other sequences</taxon>
        <taxon>plasmids</taxon>
    </lineage>
</organism>
<dbReference type="Pfam" id="PF03466">
    <property type="entry name" value="LysR_substrate"/>
    <property type="match status" value="1"/>
</dbReference>
<reference evidence="7" key="1">
    <citation type="submission" date="2018-05" db="EMBL/GenBank/DDBJ databases">
        <title>Plant species dependent abundance and diversity of IncP-1 plasmids in the rhizosphere - sequence analysis provides new insights into the role as efficient and dynamic means for rapid bacterial adaptation.</title>
        <authorList>
            <person name="Nour E."/>
            <person name="Shintani M."/>
            <person name="Elsayed T."/>
            <person name="Blau K."/>
            <person name="Jechalke S."/>
            <person name="Sproeer C."/>
            <person name="Bunk B."/>
            <person name="Overmann J."/>
            <person name="Smalla K."/>
        </authorList>
    </citation>
    <scope>NUCLEOTIDE SEQUENCE</scope>
    <source>
        <plasmid evidence="7">pTL43</plasmid>
    </source>
</reference>
<dbReference type="GO" id="GO:0043565">
    <property type="term" value="F:sequence-specific DNA binding"/>
    <property type="evidence" value="ECO:0007669"/>
    <property type="project" value="TreeGrafter"/>
</dbReference>
<dbReference type="InterPro" id="IPR036390">
    <property type="entry name" value="WH_DNA-bd_sf"/>
</dbReference>
<dbReference type="Pfam" id="PF00126">
    <property type="entry name" value="HTH_1"/>
    <property type="match status" value="1"/>
</dbReference>
<dbReference type="EMBL" id="MH392237">
    <property type="protein sequence ID" value="QDL89321.1"/>
    <property type="molecule type" value="Genomic_DNA"/>
</dbReference>
<dbReference type="InterPro" id="IPR005119">
    <property type="entry name" value="LysR_subst-bd"/>
</dbReference>
<evidence type="ECO:0000256" key="5">
    <source>
        <dbReference type="SAM" id="MobiDB-lite"/>
    </source>
</evidence>
<dbReference type="SUPFAM" id="SSF53850">
    <property type="entry name" value="Periplasmic binding protein-like II"/>
    <property type="match status" value="1"/>
</dbReference>
<dbReference type="GO" id="GO:0006351">
    <property type="term" value="P:DNA-templated transcription"/>
    <property type="evidence" value="ECO:0007669"/>
    <property type="project" value="TreeGrafter"/>
</dbReference>